<evidence type="ECO:0000313" key="2">
    <source>
        <dbReference type="Proteomes" id="UP000052978"/>
    </source>
</evidence>
<proteinExistence type="predicted"/>
<dbReference type="EMBL" id="KE164441">
    <property type="protein sequence ID" value="EPQ18002.1"/>
    <property type="molecule type" value="Genomic_DNA"/>
</dbReference>
<dbReference type="AlphaFoldDB" id="S7QAF5"/>
<reference evidence="1 2" key="1">
    <citation type="journal article" date="2013" name="Nat. Commun.">
        <title>Genome analysis reveals insights into physiology and longevity of the Brandt's bat Myotis brandtii.</title>
        <authorList>
            <person name="Seim I."/>
            <person name="Fang X."/>
            <person name="Xiong Z."/>
            <person name="Lobanov A.V."/>
            <person name="Huang Z."/>
            <person name="Ma S."/>
            <person name="Feng Y."/>
            <person name="Turanov A.A."/>
            <person name="Zhu Y."/>
            <person name="Lenz T.L."/>
            <person name="Gerashchenko M.V."/>
            <person name="Fan D."/>
            <person name="Hee Yim S."/>
            <person name="Yao X."/>
            <person name="Jordan D."/>
            <person name="Xiong Y."/>
            <person name="Ma Y."/>
            <person name="Lyapunov A.N."/>
            <person name="Chen G."/>
            <person name="Kulakova O.I."/>
            <person name="Sun Y."/>
            <person name="Lee S.G."/>
            <person name="Bronson R.T."/>
            <person name="Moskalev A.A."/>
            <person name="Sunyaev S.R."/>
            <person name="Zhang G."/>
            <person name="Krogh A."/>
            <person name="Wang J."/>
            <person name="Gladyshev V.N."/>
        </authorList>
    </citation>
    <scope>NUCLEOTIDE SEQUENCE [LARGE SCALE GENOMIC DNA]</scope>
</reference>
<sequence>MDGHLSRKRDQEMERLGMGHGDLFQKLQDLSPKAVSPPGFSMCDGCSAKVCVLRREGTVCSEAPHSPDSGGPSALQCCPHVRSQWAVCTRPHPEIQTQDRFFYLF</sequence>
<evidence type="ECO:0000313" key="1">
    <source>
        <dbReference type="EMBL" id="EPQ18002.1"/>
    </source>
</evidence>
<organism evidence="1 2">
    <name type="scientific">Myotis brandtii</name>
    <name type="common">Brandt's bat</name>
    <dbReference type="NCBI Taxonomy" id="109478"/>
    <lineage>
        <taxon>Eukaryota</taxon>
        <taxon>Metazoa</taxon>
        <taxon>Chordata</taxon>
        <taxon>Craniata</taxon>
        <taxon>Vertebrata</taxon>
        <taxon>Euteleostomi</taxon>
        <taxon>Mammalia</taxon>
        <taxon>Eutheria</taxon>
        <taxon>Laurasiatheria</taxon>
        <taxon>Chiroptera</taxon>
        <taxon>Yangochiroptera</taxon>
        <taxon>Vespertilionidae</taxon>
        <taxon>Myotis</taxon>
    </lineage>
</organism>
<name>S7QAF5_MYOBR</name>
<dbReference type="Proteomes" id="UP000052978">
    <property type="component" value="Unassembled WGS sequence"/>
</dbReference>
<gene>
    <name evidence="1" type="ORF">D623_10002991</name>
</gene>
<accession>S7QAF5</accession>
<keyword evidence="2" id="KW-1185">Reference proteome</keyword>
<protein>
    <submittedName>
        <fullName evidence="1">Uncharacterized protein</fullName>
    </submittedName>
</protein>